<feature type="non-terminal residue" evidence="2">
    <location>
        <position position="57"/>
    </location>
</feature>
<feature type="region of interest" description="Disordered" evidence="1">
    <location>
        <begin position="11"/>
        <end position="30"/>
    </location>
</feature>
<evidence type="ECO:0000256" key="1">
    <source>
        <dbReference type="SAM" id="MobiDB-lite"/>
    </source>
</evidence>
<protein>
    <submittedName>
        <fullName evidence="2">(diamondback moth) hypothetical protein</fullName>
    </submittedName>
</protein>
<reference evidence="2" key="1">
    <citation type="submission" date="2020-11" db="EMBL/GenBank/DDBJ databases">
        <authorList>
            <person name="Whiteford S."/>
        </authorList>
    </citation>
    <scope>NUCLEOTIDE SEQUENCE</scope>
</reference>
<proteinExistence type="predicted"/>
<dbReference type="AlphaFoldDB" id="A0A8S4G8U7"/>
<evidence type="ECO:0000313" key="3">
    <source>
        <dbReference type="Proteomes" id="UP000653454"/>
    </source>
</evidence>
<comment type="caution">
    <text evidence="2">The sequence shown here is derived from an EMBL/GenBank/DDBJ whole genome shotgun (WGS) entry which is preliminary data.</text>
</comment>
<dbReference type="Proteomes" id="UP000653454">
    <property type="component" value="Unassembled WGS sequence"/>
</dbReference>
<accession>A0A8S4G8U7</accession>
<gene>
    <name evidence="2" type="ORF">PLXY2_LOCUS14800</name>
</gene>
<dbReference type="EMBL" id="CAJHNJ030000146">
    <property type="protein sequence ID" value="CAG9136559.1"/>
    <property type="molecule type" value="Genomic_DNA"/>
</dbReference>
<keyword evidence="3" id="KW-1185">Reference proteome</keyword>
<name>A0A8S4G8U7_PLUXY</name>
<evidence type="ECO:0000313" key="2">
    <source>
        <dbReference type="EMBL" id="CAG9136559.1"/>
    </source>
</evidence>
<sequence length="57" mass="5881">FQEDHLAVWHRNAGGPGVGGARAGHPAPGAAAERDCTHRVQGARRLSASVRLALTGL</sequence>
<organism evidence="2 3">
    <name type="scientific">Plutella xylostella</name>
    <name type="common">Diamondback moth</name>
    <name type="synonym">Plutella maculipennis</name>
    <dbReference type="NCBI Taxonomy" id="51655"/>
    <lineage>
        <taxon>Eukaryota</taxon>
        <taxon>Metazoa</taxon>
        <taxon>Ecdysozoa</taxon>
        <taxon>Arthropoda</taxon>
        <taxon>Hexapoda</taxon>
        <taxon>Insecta</taxon>
        <taxon>Pterygota</taxon>
        <taxon>Neoptera</taxon>
        <taxon>Endopterygota</taxon>
        <taxon>Lepidoptera</taxon>
        <taxon>Glossata</taxon>
        <taxon>Ditrysia</taxon>
        <taxon>Yponomeutoidea</taxon>
        <taxon>Plutellidae</taxon>
        <taxon>Plutella</taxon>
    </lineage>
</organism>